<reference evidence="1" key="1">
    <citation type="submission" date="2014-12" db="EMBL/GenBank/DDBJ databases">
        <title>Insight into the proteome of Arion vulgaris.</title>
        <authorList>
            <person name="Aradska J."/>
            <person name="Bulat T."/>
            <person name="Smidak R."/>
            <person name="Sarate P."/>
            <person name="Gangsoo J."/>
            <person name="Sialana F."/>
            <person name="Bilban M."/>
            <person name="Lubec G."/>
        </authorList>
    </citation>
    <scope>NUCLEOTIDE SEQUENCE</scope>
    <source>
        <tissue evidence="1">Skin</tissue>
    </source>
</reference>
<feature type="non-terminal residue" evidence="1">
    <location>
        <position position="1"/>
    </location>
</feature>
<dbReference type="AlphaFoldDB" id="A0A0B7BBC2"/>
<accession>A0A0B7BBC2</accession>
<protein>
    <submittedName>
        <fullName evidence="1">Uncharacterized protein</fullName>
    </submittedName>
</protein>
<organism evidence="1">
    <name type="scientific">Arion vulgaris</name>
    <dbReference type="NCBI Taxonomy" id="1028688"/>
    <lineage>
        <taxon>Eukaryota</taxon>
        <taxon>Metazoa</taxon>
        <taxon>Spiralia</taxon>
        <taxon>Lophotrochozoa</taxon>
        <taxon>Mollusca</taxon>
        <taxon>Gastropoda</taxon>
        <taxon>Heterobranchia</taxon>
        <taxon>Euthyneura</taxon>
        <taxon>Panpulmonata</taxon>
        <taxon>Eupulmonata</taxon>
        <taxon>Stylommatophora</taxon>
        <taxon>Helicina</taxon>
        <taxon>Arionoidea</taxon>
        <taxon>Arionidae</taxon>
        <taxon>Arion</taxon>
    </lineage>
</organism>
<gene>
    <name evidence="1" type="primary">ORF171831</name>
</gene>
<dbReference type="EMBL" id="HACG01042721">
    <property type="protein sequence ID" value="CEK89586.1"/>
    <property type="molecule type" value="Transcribed_RNA"/>
</dbReference>
<name>A0A0B7BBC2_9EUPU</name>
<sequence length="81" mass="8851">LSAFGCPQPTCKAAGWSRFKPTIFRTTGKLLNHFPIQTLKIKCSEVCKCYYCTQSGKMSGGGRERGGEEEAVGVVIEYLSV</sequence>
<proteinExistence type="predicted"/>
<evidence type="ECO:0000313" key="1">
    <source>
        <dbReference type="EMBL" id="CEK89586.1"/>
    </source>
</evidence>